<dbReference type="PANTHER" id="PTHR10695">
    <property type="entry name" value="DEPHOSPHO-COA KINASE-RELATED"/>
    <property type="match status" value="1"/>
</dbReference>
<keyword evidence="3" id="KW-0418">Kinase</keyword>
<dbReference type="Proteomes" id="UP000727407">
    <property type="component" value="Unassembled WGS sequence"/>
</dbReference>
<evidence type="ECO:0000313" key="3">
    <source>
        <dbReference type="EMBL" id="KAF5903973.1"/>
    </source>
</evidence>
<sequence>MFLVGLTGGIASGKSTVSSQLREFGCPVIDADAVARKVVEPQTRAYRLLVQYFGREVLLENGEIDRQKLGQIIFSDPEKRRMLNSITHPEIHRAMLKQILCYFIRGYRYVILDVPLLFETRRLTHLMKHTVVVY</sequence>
<keyword evidence="2" id="KW-0067">ATP-binding</keyword>
<feature type="non-terminal residue" evidence="3">
    <location>
        <position position="1"/>
    </location>
</feature>
<dbReference type="GO" id="GO:0015937">
    <property type="term" value="P:coenzyme A biosynthetic process"/>
    <property type="evidence" value="ECO:0007669"/>
    <property type="project" value="InterPro"/>
</dbReference>
<dbReference type="EMBL" id="QNUK01000065">
    <property type="protein sequence ID" value="KAF5903973.1"/>
    <property type="molecule type" value="Genomic_DNA"/>
</dbReference>
<dbReference type="OrthoDB" id="247245at2759"/>
<reference evidence="3" key="1">
    <citation type="submission" date="2020-07" db="EMBL/GenBank/DDBJ databases">
        <title>Clarias magur genome sequencing, assembly and annotation.</title>
        <authorList>
            <person name="Kushwaha B."/>
            <person name="Kumar R."/>
            <person name="Das P."/>
            <person name="Joshi C.G."/>
            <person name="Kumar D."/>
            <person name="Nagpure N.S."/>
            <person name="Pandey M."/>
            <person name="Agarwal S."/>
            <person name="Srivastava S."/>
            <person name="Singh M."/>
            <person name="Sahoo L."/>
            <person name="Jayasankar P."/>
            <person name="Meher P.K."/>
            <person name="Koringa P.G."/>
            <person name="Iquebal M.A."/>
            <person name="Das S.P."/>
            <person name="Bit A."/>
            <person name="Patnaik S."/>
            <person name="Patel N."/>
            <person name="Shah T.M."/>
            <person name="Hinsu A."/>
            <person name="Jena J.K."/>
        </authorList>
    </citation>
    <scope>NUCLEOTIDE SEQUENCE</scope>
    <source>
        <strain evidence="3">CIFAMagur01</strain>
        <tissue evidence="3">Testis</tissue>
    </source>
</reference>
<gene>
    <name evidence="3" type="primary">dcakd</name>
    <name evidence="3" type="ORF">DAT39_006318</name>
</gene>
<dbReference type="AlphaFoldDB" id="A0A8J4UA25"/>
<evidence type="ECO:0000256" key="2">
    <source>
        <dbReference type="ARBA" id="ARBA00022840"/>
    </source>
</evidence>
<evidence type="ECO:0000313" key="4">
    <source>
        <dbReference type="Proteomes" id="UP000727407"/>
    </source>
</evidence>
<keyword evidence="3" id="KW-0808">Transferase</keyword>
<protein>
    <submittedName>
        <fullName evidence="3">Dephospho-CoA kinase domain-containing protein</fullName>
    </submittedName>
</protein>
<dbReference type="SUPFAM" id="SSF52540">
    <property type="entry name" value="P-loop containing nucleoside triphosphate hydrolases"/>
    <property type="match status" value="1"/>
</dbReference>
<accession>A0A8J4UA25</accession>
<dbReference type="Gene3D" id="3.40.50.300">
    <property type="entry name" value="P-loop containing nucleotide triphosphate hydrolases"/>
    <property type="match status" value="1"/>
</dbReference>
<dbReference type="InterPro" id="IPR001977">
    <property type="entry name" value="Depp_CoAkinase"/>
</dbReference>
<comment type="caution">
    <text evidence="3">The sequence shown here is derived from an EMBL/GenBank/DDBJ whole genome shotgun (WGS) entry which is preliminary data.</text>
</comment>
<dbReference type="HAMAP" id="MF_00376">
    <property type="entry name" value="Dephospho_CoA_kinase"/>
    <property type="match status" value="1"/>
</dbReference>
<dbReference type="GO" id="GO:0004140">
    <property type="term" value="F:dephospho-CoA kinase activity"/>
    <property type="evidence" value="ECO:0007669"/>
    <property type="project" value="InterPro"/>
</dbReference>
<dbReference type="PROSITE" id="PS51219">
    <property type="entry name" value="DPCK"/>
    <property type="match status" value="1"/>
</dbReference>
<dbReference type="NCBIfam" id="TIGR00152">
    <property type="entry name" value="dephospho-CoA kinase"/>
    <property type="match status" value="1"/>
</dbReference>
<organism evidence="3 4">
    <name type="scientific">Clarias magur</name>
    <name type="common">Asian catfish</name>
    <name type="synonym">Macropteronotus magur</name>
    <dbReference type="NCBI Taxonomy" id="1594786"/>
    <lineage>
        <taxon>Eukaryota</taxon>
        <taxon>Metazoa</taxon>
        <taxon>Chordata</taxon>
        <taxon>Craniata</taxon>
        <taxon>Vertebrata</taxon>
        <taxon>Euteleostomi</taxon>
        <taxon>Actinopterygii</taxon>
        <taxon>Neopterygii</taxon>
        <taxon>Teleostei</taxon>
        <taxon>Ostariophysi</taxon>
        <taxon>Siluriformes</taxon>
        <taxon>Clariidae</taxon>
        <taxon>Clarias</taxon>
    </lineage>
</organism>
<dbReference type="PANTHER" id="PTHR10695:SF46">
    <property type="entry name" value="BIFUNCTIONAL COENZYME A SYNTHASE-RELATED"/>
    <property type="match status" value="1"/>
</dbReference>
<dbReference type="InterPro" id="IPR027417">
    <property type="entry name" value="P-loop_NTPase"/>
</dbReference>
<dbReference type="Pfam" id="PF01121">
    <property type="entry name" value="CoaE"/>
    <property type="match status" value="1"/>
</dbReference>
<keyword evidence="4" id="KW-1185">Reference proteome</keyword>
<name>A0A8J4UA25_CLAMG</name>
<dbReference type="GO" id="GO:0005524">
    <property type="term" value="F:ATP binding"/>
    <property type="evidence" value="ECO:0007669"/>
    <property type="project" value="UniProtKB-KW"/>
</dbReference>
<evidence type="ECO:0000256" key="1">
    <source>
        <dbReference type="ARBA" id="ARBA00022741"/>
    </source>
</evidence>
<keyword evidence="1" id="KW-0547">Nucleotide-binding</keyword>
<dbReference type="CDD" id="cd02022">
    <property type="entry name" value="DPCK"/>
    <property type="match status" value="1"/>
</dbReference>
<proteinExistence type="inferred from homology"/>